<dbReference type="EMBL" id="FLQV01000144">
    <property type="protein sequence ID" value="SBS82658.1"/>
    <property type="molecule type" value="Genomic_DNA"/>
</dbReference>
<dbReference type="Proteomes" id="UP000078546">
    <property type="component" value="Unassembled WGS sequence"/>
</dbReference>
<evidence type="ECO:0000313" key="1">
    <source>
        <dbReference type="EMBL" id="SBS82658.1"/>
    </source>
</evidence>
<organism evidence="1 2">
    <name type="scientific">Plasmodium ovale curtisi</name>
    <dbReference type="NCBI Taxonomy" id="864141"/>
    <lineage>
        <taxon>Eukaryota</taxon>
        <taxon>Sar</taxon>
        <taxon>Alveolata</taxon>
        <taxon>Apicomplexa</taxon>
        <taxon>Aconoidasida</taxon>
        <taxon>Haemosporida</taxon>
        <taxon>Plasmodiidae</taxon>
        <taxon>Plasmodium</taxon>
        <taxon>Plasmodium (Plasmodium)</taxon>
    </lineage>
</organism>
<accession>A0A1A8VTJ4</accession>
<dbReference type="AlphaFoldDB" id="A0A1A8VTJ4"/>
<gene>
    <name evidence="1" type="ORF">POVCU1_008200</name>
</gene>
<reference evidence="2" key="1">
    <citation type="submission" date="2016-05" db="EMBL/GenBank/DDBJ databases">
        <authorList>
            <person name="Naeem Raeece"/>
        </authorList>
    </citation>
    <scope>NUCLEOTIDE SEQUENCE [LARGE SCALE GENOMIC DNA]</scope>
</reference>
<evidence type="ECO:0000313" key="2">
    <source>
        <dbReference type="Proteomes" id="UP000078546"/>
    </source>
</evidence>
<name>A0A1A8VTJ4_PLAOA</name>
<sequence>MSENPLALFVLCTFLRDKGHNKLCCLLLYVRMKAHWRLSRMEKQNGEAEWRSRMEKQNGAAKWSSKVERLKLKTK</sequence>
<proteinExistence type="predicted"/>
<protein>
    <submittedName>
        <fullName evidence="1">Uncharacterized protein</fullName>
    </submittedName>
</protein>